<keyword evidence="3" id="KW-1185">Reference proteome</keyword>
<reference evidence="2 3" key="1">
    <citation type="submission" date="2019-02" db="EMBL/GenBank/DDBJ databases">
        <authorList>
            <person name="Lehtovirta-Morley E L."/>
        </authorList>
    </citation>
    <scope>NUCLEOTIDE SEQUENCE [LARGE SCALE GENOMIC DNA]</scope>
    <source>
        <strain evidence="2">NFRAN1</strain>
    </source>
</reference>
<dbReference type="GO" id="GO:0016874">
    <property type="term" value="F:ligase activity"/>
    <property type="evidence" value="ECO:0007669"/>
    <property type="project" value="UniProtKB-KW"/>
</dbReference>
<dbReference type="Gene3D" id="3.90.1300.10">
    <property type="entry name" value="Amidase signature (AS) domain"/>
    <property type="match status" value="1"/>
</dbReference>
<proteinExistence type="predicted"/>
<dbReference type="InterPro" id="IPR023631">
    <property type="entry name" value="Amidase_dom"/>
</dbReference>
<keyword evidence="2" id="KW-0808">Transferase</keyword>
<dbReference type="Pfam" id="PF01425">
    <property type="entry name" value="Amidase"/>
    <property type="match status" value="1"/>
</dbReference>
<dbReference type="PROSITE" id="PS00571">
    <property type="entry name" value="AMIDASES"/>
    <property type="match status" value="1"/>
</dbReference>
<dbReference type="SUPFAM" id="SSF75304">
    <property type="entry name" value="Amidase signature (AS) enzymes"/>
    <property type="match status" value="1"/>
</dbReference>
<dbReference type="EMBL" id="LR216287">
    <property type="protein sequence ID" value="VFJ12964.1"/>
    <property type="molecule type" value="Genomic_DNA"/>
</dbReference>
<dbReference type="PANTHER" id="PTHR11895:SF67">
    <property type="entry name" value="AMIDASE DOMAIN-CONTAINING PROTEIN"/>
    <property type="match status" value="1"/>
</dbReference>
<dbReference type="KEGG" id="nfn:NFRAN_0642"/>
<sequence>MDNFWLNHVNEDMSLVDIIPQLKKGLLSPVDLVNKCLFRIKKLNSILNSFITVIPEEILLSQAKESERLLKSNEYRGPLHGIPFSVKDLIHVRDVKFTAGSRYYSDYVSKDTAAVVEKLTNAGAILVGTNNMNELASGITGKNVHFGDSKNPFDPSRISGGSSGGSAVAVATGMVVFSIGTDTGGSVRVPSSFCGVVGMKPTYGTISMSGILPLSPSLDHIGIITRKTIDSQIIHNVLNSSGRYHSPKMTDFTRSRFHYGNGFPKLLKLLCPSNHFLDILDKEIRYEFFNLISLLKSKGIEVLDVHLSLTAEYYKSWKTVRLYEAFKVHFSKMQIDSGHLSEEVRNMLLKGSRIDRSTYLNAKNMIRKIRNKFLGVFDRSNRVLLLPTTVIRAPRLRTTRVTINDKNKRVRDLLLRNTIVFNSIGFPALTIPLFKSDPNERTIPIGLQLVSAPYKDDLVFETGICIEKLTCNKQTSPR</sequence>
<feature type="domain" description="Amidase" evidence="1">
    <location>
        <begin position="31"/>
        <end position="459"/>
    </location>
</feature>
<evidence type="ECO:0000313" key="3">
    <source>
        <dbReference type="Proteomes" id="UP000294299"/>
    </source>
</evidence>
<gene>
    <name evidence="2" type="primary">gatA</name>
    <name evidence="2" type="ORF">NFRAN_0642</name>
</gene>
<dbReference type="InterPro" id="IPR036928">
    <property type="entry name" value="AS_sf"/>
</dbReference>
<dbReference type="Proteomes" id="UP000294299">
    <property type="component" value="Chromosome NFRAN"/>
</dbReference>
<dbReference type="InterPro" id="IPR000120">
    <property type="entry name" value="Amidase"/>
</dbReference>
<name>A0A484IDA7_9ARCH</name>
<dbReference type="InterPro" id="IPR020556">
    <property type="entry name" value="Amidase_CS"/>
</dbReference>
<keyword evidence="2" id="KW-0436">Ligase</keyword>
<dbReference type="GO" id="GO:0016740">
    <property type="term" value="F:transferase activity"/>
    <property type="evidence" value="ECO:0007669"/>
    <property type="project" value="UniProtKB-KW"/>
</dbReference>
<accession>A0A484IDA7</accession>
<organism evidence="2 3">
    <name type="scientific">Candidatus Nitrosocosmicus franklandianus</name>
    <dbReference type="NCBI Taxonomy" id="1798806"/>
    <lineage>
        <taxon>Archaea</taxon>
        <taxon>Nitrososphaerota</taxon>
        <taxon>Nitrososphaeria</taxon>
        <taxon>Nitrososphaerales</taxon>
        <taxon>Nitrososphaeraceae</taxon>
        <taxon>Candidatus Nitrosocosmicus</taxon>
    </lineage>
</organism>
<evidence type="ECO:0000313" key="2">
    <source>
        <dbReference type="EMBL" id="VFJ12964.1"/>
    </source>
</evidence>
<dbReference type="AlphaFoldDB" id="A0A484IDA7"/>
<evidence type="ECO:0000259" key="1">
    <source>
        <dbReference type="Pfam" id="PF01425"/>
    </source>
</evidence>
<protein>
    <submittedName>
        <fullName evidence="2">Glutamyl-tRNA(Gln) amidotransferase subunit A</fullName>
        <ecNumber evidence="2">6.3.5.-</ecNumber>
    </submittedName>
</protein>
<dbReference type="EC" id="6.3.5.-" evidence="2"/>
<dbReference type="PANTHER" id="PTHR11895">
    <property type="entry name" value="TRANSAMIDASE"/>
    <property type="match status" value="1"/>
</dbReference>